<evidence type="ECO:0000256" key="1">
    <source>
        <dbReference type="ARBA" id="ARBA00004323"/>
    </source>
</evidence>
<accession>A0A183D2F6</accession>
<evidence type="ECO:0000256" key="4">
    <source>
        <dbReference type="ARBA" id="ARBA00022676"/>
    </source>
</evidence>
<dbReference type="InterPro" id="IPR038577">
    <property type="entry name" value="GT10-like_C_sf"/>
</dbReference>
<evidence type="ECO:0000313" key="9">
    <source>
        <dbReference type="EMBL" id="VDK36897.1"/>
    </source>
</evidence>
<reference evidence="9 10" key="2">
    <citation type="submission" date="2018-11" db="EMBL/GenBank/DDBJ databases">
        <authorList>
            <consortium name="Pathogen Informatics"/>
        </authorList>
    </citation>
    <scope>NUCLEOTIDE SEQUENCE [LARGE SCALE GENOMIC DNA]</scope>
</reference>
<evidence type="ECO:0000256" key="2">
    <source>
        <dbReference type="ARBA" id="ARBA00004922"/>
    </source>
</evidence>
<dbReference type="GO" id="GO:0032580">
    <property type="term" value="C:Golgi cisterna membrane"/>
    <property type="evidence" value="ECO:0007669"/>
    <property type="project" value="UniProtKB-SubCell"/>
</dbReference>
<comment type="pathway">
    <text evidence="2">Protein modification; protein glycosylation.</text>
</comment>
<evidence type="ECO:0000313" key="10">
    <source>
        <dbReference type="Proteomes" id="UP000271098"/>
    </source>
</evidence>
<keyword evidence="7" id="KW-0472">Membrane</keyword>
<dbReference type="EC" id="2.4.1.-" evidence="7"/>
<dbReference type="OrthoDB" id="5912041at2759"/>
<reference evidence="11" key="1">
    <citation type="submission" date="2016-06" db="UniProtKB">
        <authorList>
            <consortium name="WormBaseParasite"/>
        </authorList>
    </citation>
    <scope>IDENTIFICATION</scope>
</reference>
<dbReference type="SUPFAM" id="SSF53756">
    <property type="entry name" value="UDP-Glycosyltransferase/glycogen phosphorylase"/>
    <property type="match status" value="1"/>
</dbReference>
<feature type="domain" description="Fucosyltransferase C-terminal" evidence="8">
    <location>
        <begin position="104"/>
        <end position="161"/>
    </location>
</feature>
<sequence length="161" mass="18542">VLRLQHLKCFESSLISKTKIFRNDSDIYAPSGLLRPINGATPKEQIWDWDEVVKIASNKTKTAFYLVSNCVTPSKREAYVKQLKNHVNVTERGRCSNVKCDELEKLFDHMENLVVPIVLKKSVYDNIIPTGSFIAVDDFESPRELADYLKYLEKNNTAYLR</sequence>
<keyword evidence="10" id="KW-1185">Reference proteome</keyword>
<protein>
    <recommendedName>
        <fullName evidence="7">Fucosyltransferase</fullName>
        <ecNumber evidence="7">2.4.1.-</ecNumber>
    </recommendedName>
</protein>
<dbReference type="Pfam" id="PF00852">
    <property type="entry name" value="Glyco_transf_10"/>
    <property type="match status" value="2"/>
</dbReference>
<comment type="similarity">
    <text evidence="3 7">Belongs to the glycosyltransferase 10 family.</text>
</comment>
<keyword evidence="6 7" id="KW-0333">Golgi apparatus</keyword>
<organism evidence="11">
    <name type="scientific">Gongylonema pulchrum</name>
    <dbReference type="NCBI Taxonomy" id="637853"/>
    <lineage>
        <taxon>Eukaryota</taxon>
        <taxon>Metazoa</taxon>
        <taxon>Ecdysozoa</taxon>
        <taxon>Nematoda</taxon>
        <taxon>Chromadorea</taxon>
        <taxon>Rhabditida</taxon>
        <taxon>Spirurina</taxon>
        <taxon>Spiruromorpha</taxon>
        <taxon>Spiruroidea</taxon>
        <taxon>Gongylonematidae</taxon>
        <taxon>Gongylonema</taxon>
    </lineage>
</organism>
<dbReference type="UniPathway" id="UPA00378"/>
<dbReference type="Gene3D" id="3.40.50.11660">
    <property type="entry name" value="Glycosyl transferase family 10, C-terminal domain"/>
    <property type="match status" value="2"/>
</dbReference>
<dbReference type="InterPro" id="IPR055270">
    <property type="entry name" value="Glyco_tran_10_C"/>
</dbReference>
<dbReference type="WBParaSite" id="GPUH_0000290201-mRNA-1">
    <property type="protein sequence ID" value="GPUH_0000290201-mRNA-1"/>
    <property type="gene ID" value="GPUH_0000290201"/>
</dbReference>
<keyword evidence="4 7" id="KW-0328">Glycosyltransferase</keyword>
<evidence type="ECO:0000256" key="3">
    <source>
        <dbReference type="ARBA" id="ARBA00008919"/>
    </source>
</evidence>
<evidence type="ECO:0000313" key="11">
    <source>
        <dbReference type="WBParaSite" id="GPUH_0000290201-mRNA-1"/>
    </source>
</evidence>
<dbReference type="AlphaFoldDB" id="A0A183D2F6"/>
<keyword evidence="5 7" id="KW-0808">Transferase</keyword>
<gene>
    <name evidence="9" type="ORF">GPUH_LOCUS2898</name>
</gene>
<dbReference type="InterPro" id="IPR001503">
    <property type="entry name" value="Glyco_trans_10"/>
</dbReference>
<evidence type="ECO:0000259" key="8">
    <source>
        <dbReference type="Pfam" id="PF00852"/>
    </source>
</evidence>
<comment type="subcellular location">
    <subcellularLocation>
        <location evidence="1">Golgi apparatus membrane</location>
        <topology evidence="1">Single-pass type II membrane protein</topology>
    </subcellularLocation>
    <subcellularLocation>
        <location evidence="7">Golgi apparatus</location>
        <location evidence="7">Golgi stack membrane</location>
        <topology evidence="7">Single-pass type II membrane protein</topology>
    </subcellularLocation>
</comment>
<dbReference type="PANTHER" id="PTHR48438">
    <property type="entry name" value="ALPHA-(1,3)-FUCOSYLTRANSFERASE C-RELATED"/>
    <property type="match status" value="1"/>
</dbReference>
<proteinExistence type="inferred from homology"/>
<dbReference type="Proteomes" id="UP000271098">
    <property type="component" value="Unassembled WGS sequence"/>
</dbReference>
<dbReference type="PANTHER" id="PTHR48438:SF1">
    <property type="entry name" value="ALPHA-(1,3)-FUCOSYLTRANSFERASE C-RELATED"/>
    <property type="match status" value="1"/>
</dbReference>
<evidence type="ECO:0000256" key="7">
    <source>
        <dbReference type="RuleBase" id="RU003832"/>
    </source>
</evidence>
<dbReference type="GO" id="GO:0008417">
    <property type="term" value="F:fucosyltransferase activity"/>
    <property type="evidence" value="ECO:0007669"/>
    <property type="project" value="InterPro"/>
</dbReference>
<dbReference type="EMBL" id="UYRT01004631">
    <property type="protein sequence ID" value="VDK36897.1"/>
    <property type="molecule type" value="Genomic_DNA"/>
</dbReference>
<evidence type="ECO:0000256" key="6">
    <source>
        <dbReference type="ARBA" id="ARBA00023034"/>
    </source>
</evidence>
<dbReference type="GO" id="GO:0000139">
    <property type="term" value="C:Golgi membrane"/>
    <property type="evidence" value="ECO:0007669"/>
    <property type="project" value="UniProtKB-SubCell"/>
</dbReference>
<evidence type="ECO:0000256" key="5">
    <source>
        <dbReference type="ARBA" id="ARBA00022679"/>
    </source>
</evidence>
<feature type="domain" description="Fucosyltransferase C-terminal" evidence="8">
    <location>
        <begin position="57"/>
        <end position="99"/>
    </location>
</feature>
<name>A0A183D2F6_9BILA</name>
<keyword evidence="7" id="KW-0812">Transmembrane</keyword>